<sequence length="174" mass="20056">MKLPENFKLLVSEQELKEAIKNLGARLNQEYDELSVVGIMNGSVFFFADLMRELTMPIKMDTIVASSYSGTSSTQEVIFSKKITKPIIEGREVIIVEDVIDTGLTLTEVYKYLLTLKPKSLRIITLFDKTPCHPNFPYPYESIFKTDDKFLVGYGFEVDDLYRQLPKVYYIDQK</sequence>
<evidence type="ECO:0000259" key="5">
    <source>
        <dbReference type="Pfam" id="PF00156"/>
    </source>
</evidence>
<dbReference type="GO" id="GO:0000287">
    <property type="term" value="F:magnesium ion binding"/>
    <property type="evidence" value="ECO:0007669"/>
    <property type="project" value="TreeGrafter"/>
</dbReference>
<dbReference type="Gene3D" id="3.40.50.2020">
    <property type="match status" value="1"/>
</dbReference>
<dbReference type="Proteomes" id="UP000232222">
    <property type="component" value="Chromosome"/>
</dbReference>
<accession>A0A2K8NRQ4</accession>
<comment type="catalytic activity">
    <reaction evidence="4">
        <text>IMP + diphosphate = hypoxanthine + 5-phospho-alpha-D-ribose 1-diphosphate</text>
        <dbReference type="Rhea" id="RHEA:17973"/>
        <dbReference type="ChEBI" id="CHEBI:17368"/>
        <dbReference type="ChEBI" id="CHEBI:33019"/>
        <dbReference type="ChEBI" id="CHEBI:58017"/>
        <dbReference type="ChEBI" id="CHEBI:58053"/>
        <dbReference type="EC" id="2.4.2.8"/>
    </reaction>
    <physiologicalReaction direction="right-to-left" evidence="4">
        <dbReference type="Rhea" id="RHEA:17975"/>
    </physiologicalReaction>
</comment>
<evidence type="ECO:0000313" key="6">
    <source>
        <dbReference type="EMBL" id="ATZ16489.1"/>
    </source>
</evidence>
<dbReference type="GO" id="GO:0046100">
    <property type="term" value="P:hypoxanthine metabolic process"/>
    <property type="evidence" value="ECO:0007669"/>
    <property type="project" value="TreeGrafter"/>
</dbReference>
<keyword evidence="7" id="KW-1185">Reference proteome</keyword>
<dbReference type="KEGG" id="efr:EFREU_v1c04630"/>
<dbReference type="GO" id="GO:0004422">
    <property type="term" value="F:hypoxanthine phosphoribosyltransferase activity"/>
    <property type="evidence" value="ECO:0007669"/>
    <property type="project" value="TreeGrafter"/>
</dbReference>
<comment type="catalytic activity">
    <reaction evidence="3">
        <text>GMP + diphosphate = guanine + 5-phospho-alpha-D-ribose 1-diphosphate</text>
        <dbReference type="Rhea" id="RHEA:25424"/>
        <dbReference type="ChEBI" id="CHEBI:16235"/>
        <dbReference type="ChEBI" id="CHEBI:33019"/>
        <dbReference type="ChEBI" id="CHEBI:58017"/>
        <dbReference type="ChEBI" id="CHEBI:58115"/>
        <dbReference type="EC" id="2.4.2.8"/>
    </reaction>
    <physiologicalReaction direction="right-to-left" evidence="3">
        <dbReference type="Rhea" id="RHEA:25426"/>
    </physiologicalReaction>
</comment>
<reference evidence="6 7" key="1">
    <citation type="submission" date="2017-11" db="EMBL/GenBank/DDBJ databases">
        <title>Genome sequence of Entomoplasma freundtii BARC 318 (ATCC 51999).</title>
        <authorList>
            <person name="Lo W.-S."/>
            <person name="Gasparich G.E."/>
            <person name="Kuo C.-H."/>
        </authorList>
    </citation>
    <scope>NUCLEOTIDE SEQUENCE [LARGE SCALE GENOMIC DNA]</scope>
    <source>
        <strain evidence="6 7">BARC 318</strain>
    </source>
</reference>
<dbReference type="OrthoDB" id="9802824at2"/>
<dbReference type="GO" id="GO:0005829">
    <property type="term" value="C:cytosol"/>
    <property type="evidence" value="ECO:0007669"/>
    <property type="project" value="TreeGrafter"/>
</dbReference>
<evidence type="ECO:0000256" key="3">
    <source>
        <dbReference type="ARBA" id="ARBA00048811"/>
    </source>
</evidence>
<organism evidence="6 7">
    <name type="scientific">Entomoplasma freundtii</name>
    <dbReference type="NCBI Taxonomy" id="74700"/>
    <lineage>
        <taxon>Bacteria</taxon>
        <taxon>Bacillati</taxon>
        <taxon>Mycoplasmatota</taxon>
        <taxon>Mollicutes</taxon>
        <taxon>Entomoplasmatales</taxon>
        <taxon>Entomoplasmataceae</taxon>
        <taxon>Entomoplasma</taxon>
    </lineage>
</organism>
<dbReference type="GO" id="GO:0032264">
    <property type="term" value="P:IMP salvage"/>
    <property type="evidence" value="ECO:0007669"/>
    <property type="project" value="TreeGrafter"/>
</dbReference>
<protein>
    <recommendedName>
        <fullName evidence="2">Hypoxanthine-guanine phosphoribosyltransferase</fullName>
    </recommendedName>
</protein>
<dbReference type="GO" id="GO:0006178">
    <property type="term" value="P:guanine salvage"/>
    <property type="evidence" value="ECO:0007669"/>
    <property type="project" value="TreeGrafter"/>
</dbReference>
<dbReference type="RefSeq" id="WP_100609497.1">
    <property type="nucleotide sequence ID" value="NZ_CP024962.1"/>
</dbReference>
<name>A0A2K8NRQ4_9MOLU</name>
<keyword evidence="6" id="KW-0808">Transferase</keyword>
<dbReference type="InterPro" id="IPR029057">
    <property type="entry name" value="PRTase-like"/>
</dbReference>
<gene>
    <name evidence="6" type="primary">hprT</name>
    <name evidence="6" type="ORF">EFREU_v1c04630</name>
</gene>
<keyword evidence="6" id="KW-0328">Glycosyltransferase</keyword>
<dbReference type="SUPFAM" id="SSF53271">
    <property type="entry name" value="PRTase-like"/>
    <property type="match status" value="1"/>
</dbReference>
<proteinExistence type="predicted"/>
<dbReference type="EMBL" id="CP024962">
    <property type="protein sequence ID" value="ATZ16489.1"/>
    <property type="molecule type" value="Genomic_DNA"/>
</dbReference>
<evidence type="ECO:0000313" key="7">
    <source>
        <dbReference type="Proteomes" id="UP000232222"/>
    </source>
</evidence>
<evidence type="ECO:0000256" key="2">
    <source>
        <dbReference type="ARBA" id="ARBA00022099"/>
    </source>
</evidence>
<dbReference type="GO" id="GO:0032263">
    <property type="term" value="P:GMP salvage"/>
    <property type="evidence" value="ECO:0007669"/>
    <property type="project" value="TreeGrafter"/>
</dbReference>
<comment type="pathway">
    <text evidence="1">Purine metabolism; GMP biosynthesis via salvage pathway; GMP from guanine: step 1/1.</text>
</comment>
<dbReference type="InterPro" id="IPR050408">
    <property type="entry name" value="HGPRT"/>
</dbReference>
<dbReference type="AlphaFoldDB" id="A0A2K8NRQ4"/>
<evidence type="ECO:0000256" key="1">
    <source>
        <dbReference type="ARBA" id="ARBA00004676"/>
    </source>
</evidence>
<dbReference type="CDD" id="cd06223">
    <property type="entry name" value="PRTases_typeI"/>
    <property type="match status" value="1"/>
</dbReference>
<dbReference type="PANTHER" id="PTHR43340:SF1">
    <property type="entry name" value="HYPOXANTHINE PHOSPHORIBOSYLTRANSFERASE"/>
    <property type="match status" value="1"/>
</dbReference>
<feature type="domain" description="Phosphoribosyltransferase" evidence="5">
    <location>
        <begin position="14"/>
        <end position="155"/>
    </location>
</feature>
<dbReference type="InterPro" id="IPR000836">
    <property type="entry name" value="PRTase_dom"/>
</dbReference>
<dbReference type="PANTHER" id="PTHR43340">
    <property type="entry name" value="HYPOXANTHINE-GUANINE PHOSPHORIBOSYLTRANSFERASE"/>
    <property type="match status" value="1"/>
</dbReference>
<dbReference type="Pfam" id="PF00156">
    <property type="entry name" value="Pribosyltran"/>
    <property type="match status" value="1"/>
</dbReference>
<evidence type="ECO:0000256" key="4">
    <source>
        <dbReference type="ARBA" id="ARBA00049402"/>
    </source>
</evidence>